<dbReference type="OrthoDB" id="5342184at2759"/>
<dbReference type="GeneID" id="54411929"/>
<keyword evidence="2" id="KW-1185">Reference proteome</keyword>
<accession>A0A6A6AE04</accession>
<evidence type="ECO:0000313" key="2">
    <source>
        <dbReference type="Proteomes" id="UP000799771"/>
    </source>
</evidence>
<dbReference type="Proteomes" id="UP000799771">
    <property type="component" value="Unassembled WGS sequence"/>
</dbReference>
<dbReference type="EMBL" id="ML977506">
    <property type="protein sequence ID" value="KAF2129325.1"/>
    <property type="molecule type" value="Genomic_DNA"/>
</dbReference>
<dbReference type="Pfam" id="PF12138">
    <property type="entry name" value="Spherulin4"/>
    <property type="match status" value="1"/>
</dbReference>
<proteinExistence type="predicted"/>
<gene>
    <name evidence="1" type="ORF">P153DRAFT_396608</name>
</gene>
<sequence>MKSSILLPLYIYPNLGVWDPLYAAIAAFPDLQWIIIVNPSSGPGSMPWWPNEDYVREIPRLNAQPNVTTVGYVKADYCRRAVEDISQDVDTYAIRATDRNYPGLEMNGIFVDETPNLYSNTTKAHLDAIDQKVKGCPGIQSDRIVIHNPGTAVNKGLADPGPDITTVVETSYAEFVTPNFQQWLATSPYDRSRSSYMVHSVPDGEVANLTIALRERAQYLFVTSLTENFYESFGPSWGEFVAAMAEP</sequence>
<dbReference type="AlphaFoldDB" id="A0A6A6AE04"/>
<dbReference type="PANTHER" id="PTHR35040">
    <property type="match status" value="1"/>
</dbReference>
<protein>
    <recommendedName>
        <fullName evidence="3">Cell surface protein</fullName>
    </recommendedName>
</protein>
<organism evidence="1 2">
    <name type="scientific">Dothidotthia symphoricarpi CBS 119687</name>
    <dbReference type="NCBI Taxonomy" id="1392245"/>
    <lineage>
        <taxon>Eukaryota</taxon>
        <taxon>Fungi</taxon>
        <taxon>Dikarya</taxon>
        <taxon>Ascomycota</taxon>
        <taxon>Pezizomycotina</taxon>
        <taxon>Dothideomycetes</taxon>
        <taxon>Pleosporomycetidae</taxon>
        <taxon>Pleosporales</taxon>
        <taxon>Dothidotthiaceae</taxon>
        <taxon>Dothidotthia</taxon>
    </lineage>
</organism>
<reference evidence="1" key="1">
    <citation type="journal article" date="2020" name="Stud. Mycol.">
        <title>101 Dothideomycetes genomes: a test case for predicting lifestyles and emergence of pathogens.</title>
        <authorList>
            <person name="Haridas S."/>
            <person name="Albert R."/>
            <person name="Binder M."/>
            <person name="Bloem J."/>
            <person name="Labutti K."/>
            <person name="Salamov A."/>
            <person name="Andreopoulos B."/>
            <person name="Baker S."/>
            <person name="Barry K."/>
            <person name="Bills G."/>
            <person name="Bluhm B."/>
            <person name="Cannon C."/>
            <person name="Castanera R."/>
            <person name="Culley D."/>
            <person name="Daum C."/>
            <person name="Ezra D."/>
            <person name="Gonzalez J."/>
            <person name="Henrissat B."/>
            <person name="Kuo A."/>
            <person name="Liang C."/>
            <person name="Lipzen A."/>
            <person name="Lutzoni F."/>
            <person name="Magnuson J."/>
            <person name="Mondo S."/>
            <person name="Nolan M."/>
            <person name="Ohm R."/>
            <person name="Pangilinan J."/>
            <person name="Park H.-J."/>
            <person name="Ramirez L."/>
            <person name="Alfaro M."/>
            <person name="Sun H."/>
            <person name="Tritt A."/>
            <person name="Yoshinaga Y."/>
            <person name="Zwiers L.-H."/>
            <person name="Turgeon B."/>
            <person name="Goodwin S."/>
            <person name="Spatafora J."/>
            <person name="Crous P."/>
            <person name="Grigoriev I."/>
        </authorList>
    </citation>
    <scope>NUCLEOTIDE SEQUENCE</scope>
    <source>
        <strain evidence="1">CBS 119687</strain>
    </source>
</reference>
<name>A0A6A6AE04_9PLEO</name>
<evidence type="ECO:0008006" key="3">
    <source>
        <dbReference type="Google" id="ProtNLM"/>
    </source>
</evidence>
<dbReference type="RefSeq" id="XP_033523714.1">
    <property type="nucleotide sequence ID" value="XM_033671497.1"/>
</dbReference>
<evidence type="ECO:0000313" key="1">
    <source>
        <dbReference type="EMBL" id="KAF2129325.1"/>
    </source>
</evidence>
<dbReference type="PANTHER" id="PTHR35040:SF9">
    <property type="entry name" value="4-LIKE CELL SURFACE PROTEIN, PUTATIVE (AFU_ORTHOLOGUE AFUA_4G14080)-RELATED"/>
    <property type="match status" value="1"/>
</dbReference>
<dbReference type="InterPro" id="IPR021986">
    <property type="entry name" value="Spherulin4"/>
</dbReference>